<organism evidence="2 3">
    <name type="scientific">Streptosporangium fragile</name>
    <dbReference type="NCBI Taxonomy" id="46186"/>
    <lineage>
        <taxon>Bacteria</taxon>
        <taxon>Bacillati</taxon>
        <taxon>Actinomycetota</taxon>
        <taxon>Actinomycetes</taxon>
        <taxon>Streptosporangiales</taxon>
        <taxon>Streptosporangiaceae</taxon>
        <taxon>Streptosporangium</taxon>
    </lineage>
</organism>
<proteinExistence type="predicted"/>
<evidence type="ECO:0000313" key="2">
    <source>
        <dbReference type="EMBL" id="GAA2860650.1"/>
    </source>
</evidence>
<protein>
    <submittedName>
        <fullName evidence="2">Uncharacterized protein</fullName>
    </submittedName>
</protein>
<feature type="region of interest" description="Disordered" evidence="1">
    <location>
        <begin position="1"/>
        <end position="74"/>
    </location>
</feature>
<feature type="region of interest" description="Disordered" evidence="1">
    <location>
        <begin position="91"/>
        <end position="111"/>
    </location>
</feature>
<evidence type="ECO:0000313" key="3">
    <source>
        <dbReference type="Proteomes" id="UP001500831"/>
    </source>
</evidence>
<gene>
    <name evidence="2" type="ORF">GCM10010517_19300</name>
</gene>
<dbReference type="Proteomes" id="UP001500831">
    <property type="component" value="Unassembled WGS sequence"/>
</dbReference>
<feature type="compositionally biased region" description="Low complexity" evidence="1">
    <location>
        <begin position="48"/>
        <end position="64"/>
    </location>
</feature>
<dbReference type="EMBL" id="BAAAVI010000010">
    <property type="protein sequence ID" value="GAA2860650.1"/>
    <property type="molecule type" value="Genomic_DNA"/>
</dbReference>
<sequence length="111" mass="11926">MHAADGTTLVTGPIPELPPEDVPMRAFVHAWTGSPARSQPGGTDTYVRPGLGRPAALPGGATLPRPRPPSGGERVIVRGTAARRPSWWVDEVHDPWPAGDPEERRARSRAR</sequence>
<name>A0ABN3VUA3_9ACTN</name>
<evidence type="ECO:0000256" key="1">
    <source>
        <dbReference type="SAM" id="MobiDB-lite"/>
    </source>
</evidence>
<comment type="caution">
    <text evidence="2">The sequence shown here is derived from an EMBL/GenBank/DDBJ whole genome shotgun (WGS) entry which is preliminary data.</text>
</comment>
<accession>A0ABN3VUA3</accession>
<reference evidence="2 3" key="1">
    <citation type="journal article" date="2019" name="Int. J. Syst. Evol. Microbiol.">
        <title>The Global Catalogue of Microorganisms (GCM) 10K type strain sequencing project: providing services to taxonomists for standard genome sequencing and annotation.</title>
        <authorList>
            <consortium name="The Broad Institute Genomics Platform"/>
            <consortium name="The Broad Institute Genome Sequencing Center for Infectious Disease"/>
            <person name="Wu L."/>
            <person name="Ma J."/>
        </authorList>
    </citation>
    <scope>NUCLEOTIDE SEQUENCE [LARGE SCALE GENOMIC DNA]</scope>
    <source>
        <strain evidence="2 3">JCM 6242</strain>
    </source>
</reference>
<keyword evidence="3" id="KW-1185">Reference proteome</keyword>